<proteinExistence type="predicted"/>
<evidence type="ECO:0000256" key="1">
    <source>
        <dbReference type="SAM" id="MobiDB-lite"/>
    </source>
</evidence>
<organism evidence="2 3">
    <name type="scientific">Babesia ovis</name>
    <dbReference type="NCBI Taxonomy" id="5869"/>
    <lineage>
        <taxon>Eukaryota</taxon>
        <taxon>Sar</taxon>
        <taxon>Alveolata</taxon>
        <taxon>Apicomplexa</taxon>
        <taxon>Aconoidasida</taxon>
        <taxon>Piroplasmida</taxon>
        <taxon>Babesiidae</taxon>
        <taxon>Babesia</taxon>
    </lineage>
</organism>
<name>A0A9W5WVP8_BABOV</name>
<evidence type="ECO:0000313" key="2">
    <source>
        <dbReference type="EMBL" id="GFE55183.1"/>
    </source>
</evidence>
<evidence type="ECO:0000313" key="3">
    <source>
        <dbReference type="Proteomes" id="UP001057455"/>
    </source>
</evidence>
<dbReference type="EMBL" id="BLIY01000017">
    <property type="protein sequence ID" value="GFE55183.1"/>
    <property type="molecule type" value="Genomic_DNA"/>
</dbReference>
<feature type="compositionally biased region" description="Polar residues" evidence="1">
    <location>
        <begin position="127"/>
        <end position="137"/>
    </location>
</feature>
<reference evidence="2" key="1">
    <citation type="submission" date="2019-12" db="EMBL/GenBank/DDBJ databases">
        <title>Genome sequence of Babesia ovis.</title>
        <authorList>
            <person name="Yamagishi J."/>
            <person name="Sevinc F."/>
            <person name="Xuan X."/>
        </authorList>
    </citation>
    <scope>NUCLEOTIDE SEQUENCE</scope>
    <source>
        <strain evidence="2">Selcuk</strain>
    </source>
</reference>
<accession>A0A9W5WVP8</accession>
<keyword evidence="3" id="KW-1185">Reference proteome</keyword>
<gene>
    <name evidence="2" type="ORF">BaOVIS_025870</name>
</gene>
<feature type="region of interest" description="Disordered" evidence="1">
    <location>
        <begin position="126"/>
        <end position="145"/>
    </location>
</feature>
<dbReference type="AlphaFoldDB" id="A0A9W5WVP8"/>
<sequence length="236" mass="26100">MYIASISQLGWTIELREALDSSLDEDGRNSIDAEVAAAIVELQQEACDAVMFLEGVAQLAESSHAFINGDPEHRNSLVVQQNSLRNHLIARQKELDATLLDNASNLDHLDTNIAAALARIRQLRTASKSSNHNTGHSSAYVDDETAHQRSIEATRLLSAMETSPLKVIEEGPDYIVYEYTLGDTTTRLRVGDDRGEMHFLLEPMDPKAHAYLKQHLHGCKSRSQIAAVMQEALTLP</sequence>
<dbReference type="Proteomes" id="UP001057455">
    <property type="component" value="Unassembled WGS sequence"/>
</dbReference>
<comment type="caution">
    <text evidence="2">The sequence shown here is derived from an EMBL/GenBank/DDBJ whole genome shotgun (WGS) entry which is preliminary data.</text>
</comment>
<dbReference type="OrthoDB" id="366387at2759"/>
<protein>
    <submittedName>
        <fullName evidence="2">Uncharacterized protein</fullName>
    </submittedName>
</protein>